<gene>
    <name evidence="2" type="ORF">PV11_08896</name>
</gene>
<feature type="region of interest" description="Disordered" evidence="1">
    <location>
        <begin position="1"/>
        <end position="20"/>
    </location>
</feature>
<dbReference type="STRING" id="1016849.A0A0D1VM73"/>
<organism evidence="2 3">
    <name type="scientific">Exophiala sideris</name>
    <dbReference type="NCBI Taxonomy" id="1016849"/>
    <lineage>
        <taxon>Eukaryota</taxon>
        <taxon>Fungi</taxon>
        <taxon>Dikarya</taxon>
        <taxon>Ascomycota</taxon>
        <taxon>Pezizomycotina</taxon>
        <taxon>Eurotiomycetes</taxon>
        <taxon>Chaetothyriomycetidae</taxon>
        <taxon>Chaetothyriales</taxon>
        <taxon>Herpotrichiellaceae</taxon>
        <taxon>Exophiala</taxon>
    </lineage>
</organism>
<accession>A0A0D1VM73</accession>
<dbReference type="Proteomes" id="UP000053599">
    <property type="component" value="Unassembled WGS sequence"/>
</dbReference>
<dbReference type="OrthoDB" id="4161039at2759"/>
<dbReference type="HOGENOM" id="CLU_630101_0_0_1"/>
<evidence type="ECO:0000313" key="2">
    <source>
        <dbReference type="EMBL" id="KIV77060.1"/>
    </source>
</evidence>
<evidence type="ECO:0000256" key="1">
    <source>
        <dbReference type="SAM" id="MobiDB-lite"/>
    </source>
</evidence>
<name>A0A0D1VM73_9EURO</name>
<reference evidence="2 3" key="1">
    <citation type="submission" date="2015-01" db="EMBL/GenBank/DDBJ databases">
        <title>The Genome Sequence of Exophiala sideris CBS121828.</title>
        <authorList>
            <consortium name="The Broad Institute Genomics Platform"/>
            <person name="Cuomo C."/>
            <person name="de Hoog S."/>
            <person name="Gorbushina A."/>
            <person name="Stielow B."/>
            <person name="Teixiera M."/>
            <person name="Abouelleil A."/>
            <person name="Chapman S.B."/>
            <person name="Priest M."/>
            <person name="Young S.K."/>
            <person name="Wortman J."/>
            <person name="Nusbaum C."/>
            <person name="Birren B."/>
        </authorList>
    </citation>
    <scope>NUCLEOTIDE SEQUENCE [LARGE SCALE GENOMIC DNA]</scope>
    <source>
        <strain evidence="2 3">CBS 121828</strain>
    </source>
</reference>
<dbReference type="AlphaFoldDB" id="A0A0D1VM73"/>
<evidence type="ECO:0000313" key="3">
    <source>
        <dbReference type="Proteomes" id="UP000053599"/>
    </source>
</evidence>
<dbReference type="EMBL" id="KN846954">
    <property type="protein sequence ID" value="KIV77060.1"/>
    <property type="molecule type" value="Genomic_DNA"/>
</dbReference>
<protein>
    <submittedName>
        <fullName evidence="2">Uncharacterized protein</fullName>
    </submittedName>
</protein>
<proteinExistence type="predicted"/>
<sequence>MAFLTRDTGEADVEQEKDTGNAFTGEAWRLMNIDSNIFDDLHQAEMSGASGNPAFQLMGMPKEIRVAILRHLLVEEGSIEMEFGPVADEFENQYSYAVEPRYRTDIPDGLTAIPDNPTKPAPRHSTNILCVNKQISQEATEVLYGMNVFALLEASGFKWCGKWKRYHGIGPANAAKVKFVGFEYPINEFTDFETSHKYMSTLDPTNTYTEMQTYYNSMAMLGLLCGRLVSLQKVTLTTRVLPDGVRSPARRAVVEHAQMQHLRPLLLMAARLTKFHPTLRKAVWRRWSGSKLTTHEWWSYDLAVGEISRKDPRNIIGEFHIDIVPEGLAAVSRGCVTKRNARGEDIDSEDMVINSRLVRQTAWKDIEAWSNIHNFALSKIATSSEVDPKQVNIWPQVNMWPGWEEEFWYDPQSEVDPVSAAAGENYRKTHSVAFW</sequence>